<keyword evidence="2" id="KW-0963">Cytoplasm</keyword>
<evidence type="ECO:0000256" key="6">
    <source>
        <dbReference type="SAM" id="Coils"/>
    </source>
</evidence>
<feature type="domain" description="Response regulatory" evidence="7">
    <location>
        <begin position="3"/>
        <end position="120"/>
    </location>
</feature>
<keyword evidence="3 8" id="KW-0238">DNA-binding</keyword>
<reference evidence="8 9" key="1">
    <citation type="journal article" date="2018" name="Nat. Biotechnol.">
        <title>A standardized bacterial taxonomy based on genome phylogeny substantially revises the tree of life.</title>
        <authorList>
            <person name="Parks D.H."/>
            <person name="Chuvochina M."/>
            <person name="Waite D.W."/>
            <person name="Rinke C."/>
            <person name="Skarshewski A."/>
            <person name="Chaumeil P.A."/>
            <person name="Hugenholtz P."/>
        </authorList>
    </citation>
    <scope>NUCLEOTIDE SEQUENCE [LARGE SCALE GENOMIC DNA]</scope>
    <source>
        <strain evidence="8">UBA11728</strain>
    </source>
</reference>
<keyword evidence="5" id="KW-0597">Phosphoprotein</keyword>
<comment type="function">
    <text evidence="4">May play the central regulatory role in sporulation. It may be an element of the effector pathway responsible for the activation of sporulation genes in response to nutritional stress. Spo0A may act in concert with spo0H (a sigma factor) to control the expression of some genes that are critical to the sporulation process.</text>
</comment>
<gene>
    <name evidence="8" type="ORF">DHW61_08630</name>
</gene>
<accession>A0A3D2X663</accession>
<feature type="modified residue" description="4-aspartylphosphate" evidence="5">
    <location>
        <position position="55"/>
    </location>
</feature>
<evidence type="ECO:0000256" key="2">
    <source>
        <dbReference type="ARBA" id="ARBA00022490"/>
    </source>
</evidence>
<feature type="non-terminal residue" evidence="8">
    <location>
        <position position="262"/>
    </location>
</feature>
<comment type="caution">
    <text evidence="8">The sequence shown here is derived from an EMBL/GenBank/DDBJ whole genome shotgun (WGS) entry which is preliminary data.</text>
</comment>
<dbReference type="InterPro" id="IPR001789">
    <property type="entry name" value="Sig_transdc_resp-reg_receiver"/>
</dbReference>
<evidence type="ECO:0000256" key="4">
    <source>
        <dbReference type="ARBA" id="ARBA00024867"/>
    </source>
</evidence>
<feature type="coiled-coil region" evidence="6">
    <location>
        <begin position="113"/>
        <end position="140"/>
    </location>
</feature>
<dbReference type="PROSITE" id="PS50110">
    <property type="entry name" value="RESPONSE_REGULATORY"/>
    <property type="match status" value="1"/>
</dbReference>
<protein>
    <recommendedName>
        <fullName evidence="1">Stage 0 sporulation protein A homolog</fullName>
    </recommendedName>
</protein>
<evidence type="ECO:0000256" key="3">
    <source>
        <dbReference type="ARBA" id="ARBA00023125"/>
    </source>
</evidence>
<evidence type="ECO:0000313" key="9">
    <source>
        <dbReference type="Proteomes" id="UP000262969"/>
    </source>
</evidence>
<dbReference type="InterPro" id="IPR051552">
    <property type="entry name" value="HptR"/>
</dbReference>
<evidence type="ECO:0000256" key="1">
    <source>
        <dbReference type="ARBA" id="ARBA00018672"/>
    </source>
</evidence>
<evidence type="ECO:0000313" key="8">
    <source>
        <dbReference type="EMBL" id="HCL02466.1"/>
    </source>
</evidence>
<dbReference type="PANTHER" id="PTHR42713">
    <property type="entry name" value="HISTIDINE KINASE-RELATED"/>
    <property type="match status" value="1"/>
</dbReference>
<name>A0A3D2X663_9FIRM</name>
<organism evidence="8 9">
    <name type="scientific">Lachnoclostridium phytofermentans</name>
    <dbReference type="NCBI Taxonomy" id="66219"/>
    <lineage>
        <taxon>Bacteria</taxon>
        <taxon>Bacillati</taxon>
        <taxon>Bacillota</taxon>
        <taxon>Clostridia</taxon>
        <taxon>Lachnospirales</taxon>
        <taxon>Lachnospiraceae</taxon>
    </lineage>
</organism>
<dbReference type="SMART" id="SM00448">
    <property type="entry name" value="REC"/>
    <property type="match status" value="1"/>
</dbReference>
<dbReference type="InterPro" id="IPR011006">
    <property type="entry name" value="CheY-like_superfamily"/>
</dbReference>
<evidence type="ECO:0000259" key="7">
    <source>
        <dbReference type="PROSITE" id="PS50110"/>
    </source>
</evidence>
<dbReference type="GO" id="GO:0003677">
    <property type="term" value="F:DNA binding"/>
    <property type="evidence" value="ECO:0007669"/>
    <property type="project" value="UniProtKB-KW"/>
</dbReference>
<proteinExistence type="predicted"/>
<dbReference type="Pfam" id="PF00072">
    <property type="entry name" value="Response_reg"/>
    <property type="match status" value="1"/>
</dbReference>
<dbReference type="GO" id="GO:0000160">
    <property type="term" value="P:phosphorelay signal transduction system"/>
    <property type="evidence" value="ECO:0007669"/>
    <property type="project" value="InterPro"/>
</dbReference>
<dbReference type="PANTHER" id="PTHR42713:SF3">
    <property type="entry name" value="TRANSCRIPTIONAL REGULATORY PROTEIN HPTR"/>
    <property type="match status" value="1"/>
</dbReference>
<dbReference type="EMBL" id="DPVV01000282">
    <property type="protein sequence ID" value="HCL02466.1"/>
    <property type="molecule type" value="Genomic_DNA"/>
</dbReference>
<evidence type="ECO:0000256" key="5">
    <source>
        <dbReference type="PROSITE-ProRule" id="PRU00169"/>
    </source>
</evidence>
<keyword evidence="6" id="KW-0175">Coiled coil</keyword>
<dbReference type="SUPFAM" id="SSF52172">
    <property type="entry name" value="CheY-like"/>
    <property type="match status" value="1"/>
</dbReference>
<dbReference type="CDD" id="cd17536">
    <property type="entry name" value="REC_YesN-like"/>
    <property type="match status" value="1"/>
</dbReference>
<dbReference type="Proteomes" id="UP000262969">
    <property type="component" value="Unassembled WGS sequence"/>
</dbReference>
<dbReference type="Gene3D" id="3.40.50.2300">
    <property type="match status" value="1"/>
</dbReference>
<dbReference type="AlphaFoldDB" id="A0A3D2X663"/>
<sequence length="262" mass="30860">MKKLLIVEDEKMIRQGIKSIAMRAPVPIEQIIECKNGVEALEVVKNEVIDVMITDIRMPGKDGITLVKEIQVLPHVPKTVVISGYDDFNYAVELLRSGAKDYLLKPIEREKIFDVLTKLEKELCEEKEEAEKRNLIWQQQLRYCMLGETSLDSCKVTFEEFLQKERYLLCCTNIWREDWLEETNILGLTKMQHQNIYIMRGSQKQLAQKVFCEDYIGFSEEHTKFEELKIAFKEALFARKQSFYQESHQIDYKDCRSNLMKN</sequence>